<dbReference type="Gene3D" id="3.30.420.10">
    <property type="entry name" value="Ribonuclease H-like superfamily/Ribonuclease H"/>
    <property type="match status" value="1"/>
</dbReference>
<dbReference type="EMBL" id="CAJOAX010019122">
    <property type="protein sequence ID" value="CAF4186050.1"/>
    <property type="molecule type" value="Genomic_DNA"/>
</dbReference>
<feature type="domain" description="Integrase catalytic" evidence="2">
    <location>
        <begin position="52"/>
        <end position="209"/>
    </location>
</feature>
<dbReference type="GO" id="GO:0015074">
    <property type="term" value="P:DNA integration"/>
    <property type="evidence" value="ECO:0007669"/>
    <property type="project" value="InterPro"/>
</dbReference>
<dbReference type="Pfam" id="PF17921">
    <property type="entry name" value="Integrase_H2C2"/>
    <property type="match status" value="1"/>
</dbReference>
<dbReference type="InterPro" id="IPR001584">
    <property type="entry name" value="Integrase_cat-core"/>
</dbReference>
<dbReference type="PANTHER" id="PTHR37984">
    <property type="entry name" value="PROTEIN CBG26694"/>
    <property type="match status" value="1"/>
</dbReference>
<name>A0A820A584_9BILA</name>
<dbReference type="SUPFAM" id="SSF53098">
    <property type="entry name" value="Ribonuclease H-like"/>
    <property type="match status" value="1"/>
</dbReference>
<evidence type="ECO:0000259" key="2">
    <source>
        <dbReference type="PROSITE" id="PS50994"/>
    </source>
</evidence>
<accession>A0A820A584</accession>
<dbReference type="InterPro" id="IPR036397">
    <property type="entry name" value="RNaseH_sf"/>
</dbReference>
<organism evidence="3 4">
    <name type="scientific">Rotaria sordida</name>
    <dbReference type="NCBI Taxonomy" id="392033"/>
    <lineage>
        <taxon>Eukaryota</taxon>
        <taxon>Metazoa</taxon>
        <taxon>Spiralia</taxon>
        <taxon>Gnathifera</taxon>
        <taxon>Rotifera</taxon>
        <taxon>Eurotatoria</taxon>
        <taxon>Bdelloidea</taxon>
        <taxon>Philodinida</taxon>
        <taxon>Philodinidae</taxon>
        <taxon>Rotaria</taxon>
    </lineage>
</organism>
<sequence length="336" mass="39001">MLHRSHLGTIKMKQLARTHCWWPKMDKDIVDITKSYNICAQLQPLPKPQFKSWDEPKHVWSRVHMDFAGPIWNSKWLILIDTKSKFPIVADMKNDTTAKSLCDALEQVIDWFGPPETLVSDNGPPFNSYEMNQFYDKYGIKHVTTAPYHPASNGLAERFVRSFKEAMLKEQQVGQTNKFIALRSVLRSYRWTPYTITGTPPANMLLQRPIRTELDIMKPHESITLPQQPKYAVGQLVWTVKYQLNKRIQWQQAIITKNISSMIYEIQLSDGQRCKRHQNQLRPRYSSNAQSSEIGSLPDDLLNTESQSKTPSFSHASSPKHRPRRNRKPPNRFSPS</sequence>
<dbReference type="PANTHER" id="PTHR37984:SF5">
    <property type="entry name" value="PROTEIN NYNRIN-LIKE"/>
    <property type="match status" value="1"/>
</dbReference>
<dbReference type="InterPro" id="IPR012337">
    <property type="entry name" value="RNaseH-like_sf"/>
</dbReference>
<reference evidence="3" key="1">
    <citation type="submission" date="2021-02" db="EMBL/GenBank/DDBJ databases">
        <authorList>
            <person name="Nowell W R."/>
        </authorList>
    </citation>
    <scope>NUCLEOTIDE SEQUENCE</scope>
</reference>
<comment type="caution">
    <text evidence="3">The sequence shown here is derived from an EMBL/GenBank/DDBJ whole genome shotgun (WGS) entry which is preliminary data.</text>
</comment>
<dbReference type="Gene3D" id="1.10.340.70">
    <property type="match status" value="1"/>
</dbReference>
<proteinExistence type="predicted"/>
<dbReference type="PROSITE" id="PS50994">
    <property type="entry name" value="INTEGRASE"/>
    <property type="match status" value="1"/>
</dbReference>
<dbReference type="InterPro" id="IPR050951">
    <property type="entry name" value="Retrovirus_Pol_polyprotein"/>
</dbReference>
<dbReference type="GO" id="GO:0003676">
    <property type="term" value="F:nucleic acid binding"/>
    <property type="evidence" value="ECO:0007669"/>
    <property type="project" value="InterPro"/>
</dbReference>
<dbReference type="FunFam" id="3.30.420.10:FF:000063">
    <property type="entry name" value="Retrovirus-related Pol polyprotein from transposon 297-like Protein"/>
    <property type="match status" value="1"/>
</dbReference>
<evidence type="ECO:0000256" key="1">
    <source>
        <dbReference type="SAM" id="MobiDB-lite"/>
    </source>
</evidence>
<dbReference type="Proteomes" id="UP000663823">
    <property type="component" value="Unassembled WGS sequence"/>
</dbReference>
<dbReference type="Pfam" id="PF00665">
    <property type="entry name" value="rve"/>
    <property type="match status" value="1"/>
</dbReference>
<dbReference type="InterPro" id="IPR041588">
    <property type="entry name" value="Integrase_H2C2"/>
</dbReference>
<dbReference type="AlphaFoldDB" id="A0A820A584"/>
<protein>
    <recommendedName>
        <fullName evidence="2">Integrase catalytic domain-containing protein</fullName>
    </recommendedName>
</protein>
<feature type="compositionally biased region" description="Basic residues" evidence="1">
    <location>
        <begin position="318"/>
        <end position="330"/>
    </location>
</feature>
<gene>
    <name evidence="3" type="ORF">OTI717_LOCUS37918</name>
</gene>
<feature type="compositionally biased region" description="Polar residues" evidence="1">
    <location>
        <begin position="303"/>
        <end position="316"/>
    </location>
</feature>
<feature type="region of interest" description="Disordered" evidence="1">
    <location>
        <begin position="277"/>
        <end position="336"/>
    </location>
</feature>
<evidence type="ECO:0000313" key="3">
    <source>
        <dbReference type="EMBL" id="CAF4186050.1"/>
    </source>
</evidence>
<feature type="compositionally biased region" description="Polar residues" evidence="1">
    <location>
        <begin position="285"/>
        <end position="294"/>
    </location>
</feature>
<evidence type="ECO:0000313" key="4">
    <source>
        <dbReference type="Proteomes" id="UP000663823"/>
    </source>
</evidence>